<evidence type="ECO:0000313" key="2">
    <source>
        <dbReference type="Proteomes" id="UP000241769"/>
    </source>
</evidence>
<keyword evidence="2" id="KW-1185">Reference proteome</keyword>
<sequence>MDTIASDSRCNRLGSPFYPRSVTVRGSSIAGRSTIHQSYVNLPPSLLLGGSTNKGKPPKTHHSFTVRRSRRSALCSISNADGDGLIDVVQYPLPHLN</sequence>
<name>A0A2P6P099_9EUKA</name>
<dbReference type="EMBL" id="MDYQ01000002">
    <property type="protein sequence ID" value="PRP89609.1"/>
    <property type="molecule type" value="Genomic_DNA"/>
</dbReference>
<dbReference type="Proteomes" id="UP000241769">
    <property type="component" value="Unassembled WGS sequence"/>
</dbReference>
<reference evidence="1 2" key="1">
    <citation type="journal article" date="2018" name="Genome Biol. Evol.">
        <title>Multiple Roots of Fruiting Body Formation in Amoebozoa.</title>
        <authorList>
            <person name="Hillmann F."/>
            <person name="Forbes G."/>
            <person name="Novohradska S."/>
            <person name="Ferling I."/>
            <person name="Riege K."/>
            <person name="Groth M."/>
            <person name="Westermann M."/>
            <person name="Marz M."/>
            <person name="Spaller T."/>
            <person name="Winckler T."/>
            <person name="Schaap P."/>
            <person name="Glockner G."/>
        </authorList>
    </citation>
    <scope>NUCLEOTIDE SEQUENCE [LARGE SCALE GENOMIC DNA]</scope>
    <source>
        <strain evidence="1 2">Jena</strain>
    </source>
</reference>
<proteinExistence type="predicted"/>
<comment type="caution">
    <text evidence="1">The sequence shown here is derived from an EMBL/GenBank/DDBJ whole genome shotgun (WGS) entry which is preliminary data.</text>
</comment>
<dbReference type="InParanoid" id="A0A2P6P099"/>
<evidence type="ECO:0000313" key="1">
    <source>
        <dbReference type="EMBL" id="PRP89609.1"/>
    </source>
</evidence>
<gene>
    <name evidence="1" type="ORF">PROFUN_00873</name>
</gene>
<dbReference type="AlphaFoldDB" id="A0A2P6P099"/>
<organism evidence="1 2">
    <name type="scientific">Planoprotostelium fungivorum</name>
    <dbReference type="NCBI Taxonomy" id="1890364"/>
    <lineage>
        <taxon>Eukaryota</taxon>
        <taxon>Amoebozoa</taxon>
        <taxon>Evosea</taxon>
        <taxon>Variosea</taxon>
        <taxon>Cavosteliida</taxon>
        <taxon>Cavosteliaceae</taxon>
        <taxon>Planoprotostelium</taxon>
    </lineage>
</organism>
<protein>
    <submittedName>
        <fullName evidence="1">Uncharacterized protein</fullName>
    </submittedName>
</protein>
<accession>A0A2P6P099</accession>